<dbReference type="EMBL" id="CAEKKB010000002">
    <property type="protein sequence ID" value="CAB4300612.1"/>
    <property type="molecule type" value="Genomic_DNA"/>
</dbReference>
<dbReference type="Proteomes" id="UP000507222">
    <property type="component" value="Unassembled WGS sequence"/>
</dbReference>
<evidence type="ECO:0000313" key="2">
    <source>
        <dbReference type="EMBL" id="CAB4300612.1"/>
    </source>
</evidence>
<dbReference type="Proteomes" id="UP000507245">
    <property type="component" value="Unassembled WGS sequence"/>
</dbReference>
<reference evidence="4" key="1">
    <citation type="journal article" date="2020" name="Genome Biol.">
        <title>Gamete binning: chromosome-level and haplotype-resolved genome assembly enabled by high-throughput single-cell sequencing of gamete genomes.</title>
        <authorList>
            <person name="Campoy J.A."/>
            <person name="Sun H."/>
            <person name="Goel M."/>
            <person name="Jiao W.-B."/>
            <person name="Folz-Donahue K."/>
            <person name="Wang N."/>
            <person name="Rubio M."/>
            <person name="Liu C."/>
            <person name="Kukat C."/>
            <person name="Ruiz D."/>
            <person name="Huettel B."/>
            <person name="Schneeberger K."/>
        </authorList>
    </citation>
    <scope>NUCLEOTIDE SEQUENCE [LARGE SCALE GENOMIC DNA]</scope>
    <source>
        <strain evidence="4">cv. Rojo Pasion</strain>
    </source>
</reference>
<evidence type="ECO:0000313" key="1">
    <source>
        <dbReference type="EMBL" id="CAB4270157.1"/>
    </source>
</evidence>
<evidence type="ECO:0000313" key="4">
    <source>
        <dbReference type="Proteomes" id="UP000507245"/>
    </source>
</evidence>
<keyword evidence="4" id="KW-1185">Reference proteome</keyword>
<organism evidence="2 4">
    <name type="scientific">Prunus armeniaca</name>
    <name type="common">Apricot</name>
    <name type="synonym">Armeniaca vulgaris</name>
    <dbReference type="NCBI Taxonomy" id="36596"/>
    <lineage>
        <taxon>Eukaryota</taxon>
        <taxon>Viridiplantae</taxon>
        <taxon>Streptophyta</taxon>
        <taxon>Embryophyta</taxon>
        <taxon>Tracheophyta</taxon>
        <taxon>Spermatophyta</taxon>
        <taxon>Magnoliopsida</taxon>
        <taxon>eudicotyledons</taxon>
        <taxon>Gunneridae</taxon>
        <taxon>Pentapetalae</taxon>
        <taxon>rosids</taxon>
        <taxon>fabids</taxon>
        <taxon>Rosales</taxon>
        <taxon>Rosaceae</taxon>
        <taxon>Amygdaloideae</taxon>
        <taxon>Amygdaleae</taxon>
        <taxon>Prunus</taxon>
    </lineage>
</organism>
<accession>A0A6J5WLV3</accession>
<sequence>MECPCSCGVKNNFTQKFTPKETPTSVPAARSILSRPDLTISQCPLLQLLALDLEFEGFRVYDITDLCGGNTWEENLLLWVVLIFNSKEREADMIFQVFVVE</sequence>
<gene>
    <name evidence="1" type="ORF">CURHAP_LOCUS16186</name>
    <name evidence="2" type="ORF">ORAREDHAP_LOCUS15829</name>
</gene>
<name>A0A6J5WLV3_PRUAR</name>
<protein>
    <submittedName>
        <fullName evidence="2">Uncharacterized protein</fullName>
    </submittedName>
</protein>
<proteinExistence type="predicted"/>
<reference evidence="2 3" key="2">
    <citation type="submission" date="2020-05" db="EMBL/GenBank/DDBJ databases">
        <authorList>
            <person name="Campoy J."/>
            <person name="Schneeberger K."/>
            <person name="Spophaly S."/>
        </authorList>
    </citation>
    <scope>NUCLEOTIDE SEQUENCE [LARGE SCALE GENOMIC DNA]</scope>
    <source>
        <strain evidence="2">PruArmRojPasFocal</strain>
    </source>
</reference>
<dbReference type="AlphaFoldDB" id="A0A6J5WLV3"/>
<evidence type="ECO:0000313" key="3">
    <source>
        <dbReference type="Proteomes" id="UP000507222"/>
    </source>
</evidence>
<dbReference type="EMBL" id="CAEKDK010000002">
    <property type="protein sequence ID" value="CAB4270157.1"/>
    <property type="molecule type" value="Genomic_DNA"/>
</dbReference>